<evidence type="ECO:0000256" key="4">
    <source>
        <dbReference type="ARBA" id="ARBA00022771"/>
    </source>
</evidence>
<keyword evidence="5" id="KW-0862">Zinc</keyword>
<keyword evidence="7" id="KW-0238">DNA-binding</keyword>
<dbReference type="PROSITE" id="PS50157">
    <property type="entry name" value="ZINC_FINGER_C2H2_2"/>
    <property type="match status" value="1"/>
</dbReference>
<evidence type="ECO:0000256" key="3">
    <source>
        <dbReference type="ARBA" id="ARBA00022737"/>
    </source>
</evidence>
<keyword evidence="3" id="KW-0677">Repeat</keyword>
<evidence type="ECO:0000256" key="2">
    <source>
        <dbReference type="ARBA" id="ARBA00022723"/>
    </source>
</evidence>
<accession>A0A8X6XQJ8</accession>
<evidence type="ECO:0000256" key="5">
    <source>
        <dbReference type="ARBA" id="ARBA00022833"/>
    </source>
</evidence>
<evidence type="ECO:0000256" key="1">
    <source>
        <dbReference type="ARBA" id="ARBA00004123"/>
    </source>
</evidence>
<dbReference type="Gene3D" id="3.30.160.60">
    <property type="entry name" value="Classic Zinc Finger"/>
    <property type="match status" value="2"/>
</dbReference>
<keyword evidence="2" id="KW-0479">Metal-binding</keyword>
<sequence>MSAELSGGDTDYVCDTCHRTFHFRRHYLKHMQVHKETFSHQCFQCAAAFNSSLEFLDHFKNHVQDLDLNYMYCRESFSSRDTLRRHQNNRTRKNPFICEMDHTKFNTERSQHVMLHGAERSVNSGVCNLVFPQKEAKETFMHHTMGRNNSIVLFVEKSFVTNLSLKNIKRHTAM</sequence>
<organism evidence="12 13">
    <name type="scientific">Trichonephila inaurata madagascariensis</name>
    <dbReference type="NCBI Taxonomy" id="2747483"/>
    <lineage>
        <taxon>Eukaryota</taxon>
        <taxon>Metazoa</taxon>
        <taxon>Ecdysozoa</taxon>
        <taxon>Arthropoda</taxon>
        <taxon>Chelicerata</taxon>
        <taxon>Arachnida</taxon>
        <taxon>Araneae</taxon>
        <taxon>Araneomorphae</taxon>
        <taxon>Entelegynae</taxon>
        <taxon>Araneoidea</taxon>
        <taxon>Nephilidae</taxon>
        <taxon>Trichonephila</taxon>
        <taxon>Trichonephila inaurata</taxon>
    </lineage>
</organism>
<keyword evidence="8" id="KW-0804">Transcription</keyword>
<evidence type="ECO:0000256" key="7">
    <source>
        <dbReference type="ARBA" id="ARBA00023125"/>
    </source>
</evidence>
<dbReference type="SUPFAM" id="SSF57667">
    <property type="entry name" value="beta-beta-alpha zinc fingers"/>
    <property type="match status" value="2"/>
</dbReference>
<keyword evidence="9" id="KW-0539">Nucleus</keyword>
<protein>
    <recommendedName>
        <fullName evidence="11">C2H2-type domain-containing protein</fullName>
    </recommendedName>
</protein>
<evidence type="ECO:0000256" key="9">
    <source>
        <dbReference type="ARBA" id="ARBA00023242"/>
    </source>
</evidence>
<dbReference type="EMBL" id="BMAV01011896">
    <property type="protein sequence ID" value="GFY58055.1"/>
    <property type="molecule type" value="Genomic_DNA"/>
</dbReference>
<dbReference type="GO" id="GO:0005634">
    <property type="term" value="C:nucleus"/>
    <property type="evidence" value="ECO:0007669"/>
    <property type="project" value="UniProtKB-SubCell"/>
</dbReference>
<feature type="domain" description="C2H2-type" evidence="11">
    <location>
        <begin position="12"/>
        <end position="34"/>
    </location>
</feature>
<evidence type="ECO:0000259" key="11">
    <source>
        <dbReference type="PROSITE" id="PS50157"/>
    </source>
</evidence>
<gene>
    <name evidence="12" type="ORF">TNIN_231921</name>
</gene>
<keyword evidence="4 10" id="KW-0863">Zinc-finger</keyword>
<keyword evidence="6" id="KW-0805">Transcription regulation</keyword>
<evidence type="ECO:0000256" key="10">
    <source>
        <dbReference type="PROSITE-ProRule" id="PRU00042"/>
    </source>
</evidence>
<name>A0A8X6XQJ8_9ARAC</name>
<reference evidence="12" key="1">
    <citation type="submission" date="2020-08" db="EMBL/GenBank/DDBJ databases">
        <title>Multicomponent nature underlies the extraordinary mechanical properties of spider dragline silk.</title>
        <authorList>
            <person name="Kono N."/>
            <person name="Nakamura H."/>
            <person name="Mori M."/>
            <person name="Yoshida Y."/>
            <person name="Ohtoshi R."/>
            <person name="Malay A.D."/>
            <person name="Moran D.A.P."/>
            <person name="Tomita M."/>
            <person name="Numata K."/>
            <person name="Arakawa K."/>
        </authorList>
    </citation>
    <scope>NUCLEOTIDE SEQUENCE</scope>
</reference>
<dbReference type="PANTHER" id="PTHR24384:SF189">
    <property type="entry name" value="C2H2-TYPE DOMAIN-CONTAINING PROTEIN-RELATED"/>
    <property type="match status" value="1"/>
</dbReference>
<comment type="caution">
    <text evidence="12">The sequence shown here is derived from an EMBL/GenBank/DDBJ whole genome shotgun (WGS) entry which is preliminary data.</text>
</comment>
<dbReference type="InterPro" id="IPR013087">
    <property type="entry name" value="Znf_C2H2_type"/>
</dbReference>
<evidence type="ECO:0000256" key="8">
    <source>
        <dbReference type="ARBA" id="ARBA00023163"/>
    </source>
</evidence>
<dbReference type="InterPro" id="IPR050752">
    <property type="entry name" value="C2H2-ZF_domain"/>
</dbReference>
<evidence type="ECO:0000313" key="12">
    <source>
        <dbReference type="EMBL" id="GFY58055.1"/>
    </source>
</evidence>
<keyword evidence="13" id="KW-1185">Reference proteome</keyword>
<dbReference type="PROSITE" id="PS00028">
    <property type="entry name" value="ZINC_FINGER_C2H2_1"/>
    <property type="match status" value="2"/>
</dbReference>
<comment type="subcellular location">
    <subcellularLocation>
        <location evidence="1">Nucleus</location>
    </subcellularLocation>
</comment>
<evidence type="ECO:0000256" key="6">
    <source>
        <dbReference type="ARBA" id="ARBA00023015"/>
    </source>
</evidence>
<dbReference type="GO" id="GO:0008270">
    <property type="term" value="F:zinc ion binding"/>
    <property type="evidence" value="ECO:0007669"/>
    <property type="project" value="UniProtKB-KW"/>
</dbReference>
<evidence type="ECO:0000313" key="13">
    <source>
        <dbReference type="Proteomes" id="UP000886998"/>
    </source>
</evidence>
<dbReference type="PANTHER" id="PTHR24384">
    <property type="entry name" value="FINGER PUTATIVE TRANSCRIPTION FACTOR FAMILY-RELATED"/>
    <property type="match status" value="1"/>
</dbReference>
<dbReference type="Proteomes" id="UP000886998">
    <property type="component" value="Unassembled WGS sequence"/>
</dbReference>
<dbReference type="GO" id="GO:0000981">
    <property type="term" value="F:DNA-binding transcription factor activity, RNA polymerase II-specific"/>
    <property type="evidence" value="ECO:0007669"/>
    <property type="project" value="TreeGrafter"/>
</dbReference>
<proteinExistence type="predicted"/>
<dbReference type="InterPro" id="IPR036236">
    <property type="entry name" value="Znf_C2H2_sf"/>
</dbReference>
<dbReference type="OrthoDB" id="6506915at2759"/>
<dbReference type="AlphaFoldDB" id="A0A8X6XQJ8"/>
<dbReference type="GO" id="GO:0000978">
    <property type="term" value="F:RNA polymerase II cis-regulatory region sequence-specific DNA binding"/>
    <property type="evidence" value="ECO:0007669"/>
    <property type="project" value="TreeGrafter"/>
</dbReference>
<dbReference type="SMART" id="SM00355">
    <property type="entry name" value="ZnF_C2H2"/>
    <property type="match status" value="3"/>
</dbReference>